<keyword evidence="4 6" id="KW-0863">Zinc-finger</keyword>
<evidence type="ECO:0000256" key="2">
    <source>
        <dbReference type="ARBA" id="ARBA00022723"/>
    </source>
</evidence>
<keyword evidence="3" id="KW-0677">Repeat</keyword>
<dbReference type="Pfam" id="PF00400">
    <property type="entry name" value="WD40"/>
    <property type="match status" value="3"/>
</dbReference>
<dbReference type="InterPro" id="IPR001841">
    <property type="entry name" value="Znf_RING"/>
</dbReference>
<proteinExistence type="predicted"/>
<feature type="region of interest" description="Disordered" evidence="8">
    <location>
        <begin position="935"/>
        <end position="1010"/>
    </location>
</feature>
<dbReference type="InterPro" id="IPR027370">
    <property type="entry name" value="Znf-RING_euk"/>
</dbReference>
<dbReference type="PROSITE" id="PS50089">
    <property type="entry name" value="ZF_RING_2"/>
    <property type="match status" value="1"/>
</dbReference>
<feature type="repeat" description="WD" evidence="7">
    <location>
        <begin position="433"/>
        <end position="472"/>
    </location>
</feature>
<dbReference type="PANTHER" id="PTHR19848:SF6">
    <property type="entry name" value="E3 UBIQUITIN-PROTEIN LIGASE TRAF7"/>
    <property type="match status" value="1"/>
</dbReference>
<gene>
    <name evidence="10" type="ORF">MONBRDRAFT_26455</name>
</gene>
<evidence type="ECO:0000256" key="5">
    <source>
        <dbReference type="ARBA" id="ARBA00022833"/>
    </source>
</evidence>
<keyword evidence="5" id="KW-0862">Zinc</keyword>
<evidence type="ECO:0000259" key="9">
    <source>
        <dbReference type="PROSITE" id="PS50089"/>
    </source>
</evidence>
<dbReference type="Gene3D" id="2.130.10.10">
    <property type="entry name" value="YVTN repeat-like/Quinoprotein amine dehydrogenase"/>
    <property type="match status" value="2"/>
</dbReference>
<protein>
    <recommendedName>
        <fullName evidence="9">RING-type domain-containing protein</fullName>
    </recommendedName>
</protein>
<dbReference type="InterPro" id="IPR001293">
    <property type="entry name" value="Znf_TRAF"/>
</dbReference>
<accession>A9V2E9</accession>
<dbReference type="SUPFAM" id="SSF49599">
    <property type="entry name" value="TRAF domain-like"/>
    <property type="match status" value="1"/>
</dbReference>
<dbReference type="EMBL" id="CH991555">
    <property type="protein sequence ID" value="EDQ88245.1"/>
    <property type="molecule type" value="Genomic_DNA"/>
</dbReference>
<dbReference type="STRING" id="81824.A9V2E9"/>
<dbReference type="PROSITE" id="PS50294">
    <property type="entry name" value="WD_REPEATS_REGION"/>
    <property type="match status" value="1"/>
</dbReference>
<keyword evidence="1 7" id="KW-0853">WD repeat</keyword>
<keyword evidence="2" id="KW-0479">Metal-binding</keyword>
<feature type="repeat" description="WD" evidence="7">
    <location>
        <begin position="594"/>
        <end position="635"/>
    </location>
</feature>
<dbReference type="PROSITE" id="PS00678">
    <property type="entry name" value="WD_REPEATS_1"/>
    <property type="match status" value="1"/>
</dbReference>
<dbReference type="SUPFAM" id="SSF57850">
    <property type="entry name" value="RING/U-box"/>
    <property type="match status" value="1"/>
</dbReference>
<keyword evidence="11" id="KW-1185">Reference proteome</keyword>
<dbReference type="eggNOG" id="KOG0297">
    <property type="taxonomic scope" value="Eukaryota"/>
</dbReference>
<feature type="domain" description="RING-type" evidence="9">
    <location>
        <begin position="31"/>
        <end position="69"/>
    </location>
</feature>
<dbReference type="InterPro" id="IPR019775">
    <property type="entry name" value="WD40_repeat_CS"/>
</dbReference>
<evidence type="ECO:0000313" key="11">
    <source>
        <dbReference type="Proteomes" id="UP000001357"/>
    </source>
</evidence>
<dbReference type="SUPFAM" id="SSF50978">
    <property type="entry name" value="WD40 repeat-like"/>
    <property type="match status" value="1"/>
</dbReference>
<dbReference type="AlphaFoldDB" id="A9V2E9"/>
<dbReference type="Pfam" id="PF02176">
    <property type="entry name" value="zf-TRAF"/>
    <property type="match status" value="1"/>
</dbReference>
<feature type="region of interest" description="Disordered" evidence="8">
    <location>
        <begin position="1203"/>
        <end position="1233"/>
    </location>
</feature>
<evidence type="ECO:0000256" key="1">
    <source>
        <dbReference type="ARBA" id="ARBA00022574"/>
    </source>
</evidence>
<dbReference type="eggNOG" id="KOG0274">
    <property type="taxonomic scope" value="Eukaryota"/>
</dbReference>
<dbReference type="InterPro" id="IPR013083">
    <property type="entry name" value="Znf_RING/FYVE/PHD"/>
</dbReference>
<dbReference type="RefSeq" id="XP_001746838.1">
    <property type="nucleotide sequence ID" value="XM_001746786.1"/>
</dbReference>
<feature type="compositionally biased region" description="Low complexity" evidence="8">
    <location>
        <begin position="826"/>
        <end position="835"/>
    </location>
</feature>
<dbReference type="InParanoid" id="A9V2E9"/>
<feature type="region of interest" description="Disordered" evidence="8">
    <location>
        <begin position="782"/>
        <end position="868"/>
    </location>
</feature>
<dbReference type="PROSITE" id="PS00518">
    <property type="entry name" value="ZF_RING_1"/>
    <property type="match status" value="1"/>
</dbReference>
<sequence>MAHKRSMSIVAQVPETQQLLFSSPVPAALRCPLCERVFQDPVIAIDCGHSFCQECLSDAADQGLCCPRDADSKLDATRVIPNKAIADQIRELHVYCPNCECVPASREEMAKSDTHNRLIYDAAGQPVGMVANSGCTYCTSVAEVPQHLTNCAFMPVPCPNAAECGLIPAHRLNAHISICPHTPCRYAGFGCTFRSTPEEVAQHSNQACEYGDEPLARQGRLLQSLVETADQLTVLVESLHAKAMDLEARQEDLAQGKPHPLTLSRRPSVGAGARARALPPNRAGWGAEQYERTGVGPTNHDGPAVGDGRPTMPLWMQEAQAKFGRADADDLLDSWHDDRYHRISAVHRPSVEVSMHKQHLKPHNHGLGRVALPNGQELELPFNYQCDGTLRAHLGPVWCIECYEDLMFSAGSDETDIHVWDLAPREPKRLRLLQGHQAMVHSLHVRDNRLFSGDEARLVRVWDLETFECLLSFEACRHIVSTLVSAQNLLIAGSYASMAVWNIDSKRRHTVVTQGLTHWIRAMCVTEDERYLFTATHDLIKAWEVPDFTEACKIKTNYGSIHSMTLTPRHIIIGTYNRHIHIYSIRDQQHVLELKGHLGTVHSLAVSISGRFLFSASLDQTTKVWDLEKQGLIIQSLNRHDASVNVLKWSGNRLLTGSADCTIKLYHAYQGPAEVVDRKQDVNEIGNFQACWGGGKLPGIPVVMTGGKSEPPVDSHPLMHSLNSSDSRTPVPSIASNEAPATISNMTTPTSTANFALDLGRGDMPGLEDGQGSRRALGATGSLEHRMLGSSTPPTRLSALARGEPRAMSPSFRPVDLRSTRSEQPSHLSLDSSSLAAEDDTELEGSSPGSHRRWPVIRPDGTRDSPPVGMAGPATVGSEENIVDTIGTPSSTTARIRHVVLLDPTSPEEATLEKSAGTKGSPMTPGLLDVQAVRQHRSNSQETVHTVRSDSSYTTAAAGSTAQPKWVLKSKTASAHRKGSPTHRPPPLNLAGISHTRGPSSATLPGGPETPRAAGPFAIGPQPTQAGNLVIPAGAGHTLDSGHTGSGFALPVRPSPSNGAAVSPHPILPAGANAVQANGNTPYAFGPIHNGYVNGGGGSSSEGTDTRSDTRPVSMVSTRSDQSVRQIYVAPVGPPRARGSGSIGGGGVYGDEPPSPAAMSHTDSVRSLVIYDEPTMAMDSSIFNYNFGSPMSLRDQLKSLPRDHNEALTPSPTEDAPGSPLFVMGGAPEEPLSPSGVHFDVADVDESHSMV</sequence>
<dbReference type="CDD" id="cd00200">
    <property type="entry name" value="WD40"/>
    <property type="match status" value="1"/>
</dbReference>
<dbReference type="PROSITE" id="PS50082">
    <property type="entry name" value="WD_REPEATS_2"/>
    <property type="match status" value="2"/>
</dbReference>
<organism evidence="10 11">
    <name type="scientific">Monosiga brevicollis</name>
    <name type="common">Choanoflagellate</name>
    <dbReference type="NCBI Taxonomy" id="81824"/>
    <lineage>
        <taxon>Eukaryota</taxon>
        <taxon>Choanoflagellata</taxon>
        <taxon>Craspedida</taxon>
        <taxon>Salpingoecidae</taxon>
        <taxon>Monosiga</taxon>
    </lineage>
</organism>
<dbReference type="Pfam" id="PF13445">
    <property type="entry name" value="zf-RING_UBOX"/>
    <property type="match status" value="1"/>
</dbReference>
<dbReference type="SMART" id="SM00320">
    <property type="entry name" value="WD40"/>
    <property type="match status" value="7"/>
</dbReference>
<name>A9V2E9_MONBE</name>
<evidence type="ECO:0000256" key="6">
    <source>
        <dbReference type="PROSITE-ProRule" id="PRU00175"/>
    </source>
</evidence>
<dbReference type="GeneID" id="5892080"/>
<dbReference type="InterPro" id="IPR036322">
    <property type="entry name" value="WD40_repeat_dom_sf"/>
</dbReference>
<dbReference type="InterPro" id="IPR017907">
    <property type="entry name" value="Znf_RING_CS"/>
</dbReference>
<feature type="compositionally biased region" description="Low complexity" evidence="8">
    <location>
        <begin position="949"/>
        <end position="962"/>
    </location>
</feature>
<reference evidence="10 11" key="1">
    <citation type="journal article" date="2008" name="Nature">
        <title>The genome of the choanoflagellate Monosiga brevicollis and the origin of metazoans.</title>
        <authorList>
            <consortium name="JGI Sequencing"/>
            <person name="King N."/>
            <person name="Westbrook M.J."/>
            <person name="Young S.L."/>
            <person name="Kuo A."/>
            <person name="Abedin M."/>
            <person name="Chapman J."/>
            <person name="Fairclough S."/>
            <person name="Hellsten U."/>
            <person name="Isogai Y."/>
            <person name="Letunic I."/>
            <person name="Marr M."/>
            <person name="Pincus D."/>
            <person name="Putnam N."/>
            <person name="Rokas A."/>
            <person name="Wright K.J."/>
            <person name="Zuzow R."/>
            <person name="Dirks W."/>
            <person name="Good M."/>
            <person name="Goodstein D."/>
            <person name="Lemons D."/>
            <person name="Li W."/>
            <person name="Lyons J.B."/>
            <person name="Morris A."/>
            <person name="Nichols S."/>
            <person name="Richter D.J."/>
            <person name="Salamov A."/>
            <person name="Bork P."/>
            <person name="Lim W.A."/>
            <person name="Manning G."/>
            <person name="Miller W.T."/>
            <person name="McGinnis W."/>
            <person name="Shapiro H."/>
            <person name="Tjian R."/>
            <person name="Grigoriev I.V."/>
            <person name="Rokhsar D."/>
        </authorList>
    </citation>
    <scope>NUCLEOTIDE SEQUENCE [LARGE SCALE GENOMIC DNA]</scope>
    <source>
        <strain evidence="11">MX1 / ATCC 50154</strain>
    </source>
</reference>
<dbReference type="KEGG" id="mbr:MONBRDRAFT_26455"/>
<feature type="region of interest" description="Disordered" evidence="8">
    <location>
        <begin position="1094"/>
        <end position="1122"/>
    </location>
</feature>
<dbReference type="InterPro" id="IPR001680">
    <property type="entry name" value="WD40_rpt"/>
</dbReference>
<evidence type="ECO:0000256" key="7">
    <source>
        <dbReference type="PROSITE-ProRule" id="PRU00221"/>
    </source>
</evidence>
<dbReference type="SMART" id="SM00184">
    <property type="entry name" value="RING"/>
    <property type="match status" value="1"/>
</dbReference>
<dbReference type="GO" id="GO:0008270">
    <property type="term" value="F:zinc ion binding"/>
    <property type="evidence" value="ECO:0007669"/>
    <property type="project" value="UniProtKB-KW"/>
</dbReference>
<dbReference type="InterPro" id="IPR015943">
    <property type="entry name" value="WD40/YVTN_repeat-like_dom_sf"/>
</dbReference>
<evidence type="ECO:0000313" key="10">
    <source>
        <dbReference type="EMBL" id="EDQ88245.1"/>
    </source>
</evidence>
<evidence type="ECO:0000256" key="3">
    <source>
        <dbReference type="ARBA" id="ARBA00022737"/>
    </source>
</evidence>
<dbReference type="PANTHER" id="PTHR19848">
    <property type="entry name" value="WD40 REPEAT PROTEIN"/>
    <property type="match status" value="1"/>
</dbReference>
<evidence type="ECO:0000256" key="8">
    <source>
        <dbReference type="SAM" id="MobiDB-lite"/>
    </source>
</evidence>
<feature type="region of interest" description="Disordered" evidence="8">
    <location>
        <begin position="253"/>
        <end position="280"/>
    </location>
</feature>
<dbReference type="Gene3D" id="3.30.40.10">
    <property type="entry name" value="Zinc/RING finger domain, C3HC4 (zinc finger)"/>
    <property type="match status" value="2"/>
</dbReference>
<dbReference type="Proteomes" id="UP000001357">
    <property type="component" value="Unassembled WGS sequence"/>
</dbReference>
<evidence type="ECO:0000256" key="4">
    <source>
        <dbReference type="ARBA" id="ARBA00022771"/>
    </source>
</evidence>